<protein>
    <submittedName>
        <fullName evidence="2">YdcF family protein</fullName>
    </submittedName>
</protein>
<dbReference type="PANTHER" id="PTHR30336:SF6">
    <property type="entry name" value="INTEGRAL MEMBRANE PROTEIN"/>
    <property type="match status" value="1"/>
</dbReference>
<reference evidence="2 3" key="1">
    <citation type="submission" date="2021-06" db="EMBL/GenBank/DDBJ databases">
        <authorList>
            <person name="Lee D.H."/>
        </authorList>
    </citation>
    <scope>NUCLEOTIDE SEQUENCE [LARGE SCALE GENOMIC DNA]</scope>
    <source>
        <strain evidence="2 3">MMS21-HV4-11</strain>
    </source>
</reference>
<dbReference type="RefSeq" id="WP_216965459.1">
    <property type="nucleotide sequence ID" value="NZ_JAHOPB010000002.1"/>
</dbReference>
<dbReference type="CDD" id="cd06259">
    <property type="entry name" value="YdcF-like"/>
    <property type="match status" value="1"/>
</dbReference>
<dbReference type="PANTHER" id="PTHR30336">
    <property type="entry name" value="INNER MEMBRANE PROTEIN, PROBABLE PERMEASE"/>
    <property type="match status" value="1"/>
</dbReference>
<gene>
    <name evidence="2" type="ORF">KQ910_22535</name>
</gene>
<organism evidence="2 3">
    <name type="scientific">Reyranella humidisoli</name>
    <dbReference type="NCBI Taxonomy" id="2849149"/>
    <lineage>
        <taxon>Bacteria</taxon>
        <taxon>Pseudomonadati</taxon>
        <taxon>Pseudomonadota</taxon>
        <taxon>Alphaproteobacteria</taxon>
        <taxon>Hyphomicrobiales</taxon>
        <taxon>Reyranellaceae</taxon>
        <taxon>Reyranella</taxon>
    </lineage>
</organism>
<evidence type="ECO:0000313" key="2">
    <source>
        <dbReference type="EMBL" id="MBU8876568.1"/>
    </source>
</evidence>
<evidence type="ECO:0000259" key="1">
    <source>
        <dbReference type="Pfam" id="PF02698"/>
    </source>
</evidence>
<proteinExistence type="predicted"/>
<accession>A0ABS6IQE6</accession>
<name>A0ABS6IQE6_9HYPH</name>
<dbReference type="InterPro" id="IPR051599">
    <property type="entry name" value="Cell_Envelope_Assoc"/>
</dbReference>
<dbReference type="Pfam" id="PF02698">
    <property type="entry name" value="DUF218"/>
    <property type="match status" value="1"/>
</dbReference>
<dbReference type="InterPro" id="IPR003848">
    <property type="entry name" value="DUF218"/>
</dbReference>
<evidence type="ECO:0000313" key="3">
    <source>
        <dbReference type="Proteomes" id="UP000727907"/>
    </source>
</evidence>
<comment type="caution">
    <text evidence="2">The sequence shown here is derived from an EMBL/GenBank/DDBJ whole genome shotgun (WGS) entry which is preliminary data.</text>
</comment>
<dbReference type="Proteomes" id="UP000727907">
    <property type="component" value="Unassembled WGS sequence"/>
</dbReference>
<feature type="domain" description="DUF218" evidence="1">
    <location>
        <begin position="49"/>
        <end position="166"/>
    </location>
</feature>
<dbReference type="EMBL" id="JAHOPB010000002">
    <property type="protein sequence ID" value="MBU8876568.1"/>
    <property type="molecule type" value="Genomic_DNA"/>
</dbReference>
<keyword evidence="3" id="KW-1185">Reference proteome</keyword>
<sequence length="218" mass="24163">MRLMLYAVLALGAVALLLSLLSWIAERRLEALADPYISSDPAKLPGVTVALVLGAAPIGPEGGPNRYFVYRLNAAAALYKAGKVKYLLVSGDNSRPDYDEPTAMRAGLIERGVPAEAIYRDFAGFRTWDSVVRVEEVFGQTRVIVVSQRFHLSRAIFLARQQGIEAWGFEAQDVARAYSIVTILRRYPSALRAYFDVWFDTPPKYTGPRIVIGKDPPN</sequence>